<accession>A0A2Z4ABU0</accession>
<dbReference type="HAMAP" id="MF_01328_B">
    <property type="entry name" value="Ribosomal_uL4_B"/>
    <property type="match status" value="1"/>
</dbReference>
<keyword evidence="2 5" id="KW-0689">Ribosomal protein</keyword>
<dbReference type="GO" id="GO:0019843">
    <property type="term" value="F:rRNA binding"/>
    <property type="evidence" value="ECO:0007669"/>
    <property type="project" value="UniProtKB-UniRule"/>
</dbReference>
<keyword evidence="5" id="KW-0699">rRNA-binding</keyword>
<dbReference type="NCBIfam" id="TIGR03953">
    <property type="entry name" value="rplD_bact"/>
    <property type="match status" value="1"/>
</dbReference>
<evidence type="ECO:0000256" key="5">
    <source>
        <dbReference type="HAMAP-Rule" id="MF_01328"/>
    </source>
</evidence>
<dbReference type="GO" id="GO:1990904">
    <property type="term" value="C:ribonucleoprotein complex"/>
    <property type="evidence" value="ECO:0007669"/>
    <property type="project" value="UniProtKB-KW"/>
</dbReference>
<evidence type="ECO:0000256" key="4">
    <source>
        <dbReference type="ARBA" id="ARBA00035244"/>
    </source>
</evidence>
<feature type="compositionally biased region" description="Polar residues" evidence="6">
    <location>
        <begin position="44"/>
        <end position="57"/>
    </location>
</feature>
<dbReference type="Proteomes" id="UP000247465">
    <property type="component" value="Chromosome"/>
</dbReference>
<comment type="subunit">
    <text evidence="5">Part of the 50S ribosomal subunit.</text>
</comment>
<dbReference type="GO" id="GO:0006412">
    <property type="term" value="P:translation"/>
    <property type="evidence" value="ECO:0007669"/>
    <property type="project" value="UniProtKB-UniRule"/>
</dbReference>
<keyword evidence="3 5" id="KW-0687">Ribonucleoprotein</keyword>
<gene>
    <name evidence="5 7" type="primary">rplD</name>
    <name evidence="7" type="ORF">DF168_00548</name>
</gene>
<keyword evidence="5" id="KW-0694">RNA-binding</keyword>
<name>A0A2Z4ABU0_9BACT</name>
<evidence type="ECO:0000313" key="7">
    <source>
        <dbReference type="EMBL" id="AWT59361.1"/>
    </source>
</evidence>
<evidence type="ECO:0000256" key="1">
    <source>
        <dbReference type="ARBA" id="ARBA00010528"/>
    </source>
</evidence>
<dbReference type="Gene3D" id="3.40.1370.10">
    <property type="match status" value="1"/>
</dbReference>
<dbReference type="KEGG" id="mtar:DF168_00548"/>
<comment type="function">
    <text evidence="5">Forms part of the polypeptide exit tunnel.</text>
</comment>
<evidence type="ECO:0000256" key="6">
    <source>
        <dbReference type="SAM" id="MobiDB-lite"/>
    </source>
</evidence>
<dbReference type="GO" id="GO:0005840">
    <property type="term" value="C:ribosome"/>
    <property type="evidence" value="ECO:0007669"/>
    <property type="project" value="UniProtKB-KW"/>
</dbReference>
<dbReference type="InterPro" id="IPR002136">
    <property type="entry name" value="Ribosomal_uL4"/>
</dbReference>
<dbReference type="PANTHER" id="PTHR10746">
    <property type="entry name" value="50S RIBOSOMAL PROTEIN L4"/>
    <property type="match status" value="1"/>
</dbReference>
<evidence type="ECO:0000313" key="8">
    <source>
        <dbReference type="Proteomes" id="UP000247465"/>
    </source>
</evidence>
<organism evidence="7 8">
    <name type="scientific">Candidatus Moanibacter tarae</name>
    <dbReference type="NCBI Taxonomy" id="2200854"/>
    <lineage>
        <taxon>Bacteria</taxon>
        <taxon>Pseudomonadati</taxon>
        <taxon>Verrucomicrobiota</taxon>
        <taxon>Opitutia</taxon>
        <taxon>Puniceicoccales</taxon>
        <taxon>Puniceicoccales incertae sedis</taxon>
        <taxon>Candidatus Moanibacter</taxon>
    </lineage>
</organism>
<feature type="region of interest" description="Disordered" evidence="6">
    <location>
        <begin position="40"/>
        <end position="95"/>
    </location>
</feature>
<reference evidence="7 8" key="1">
    <citation type="submission" date="2018-06" db="EMBL/GenBank/DDBJ databases">
        <title>Draft Genome Sequence of a Novel Marine Bacterium Related to the Verrucomicrobia.</title>
        <authorList>
            <person name="Vosseberg J."/>
            <person name="Martijn J."/>
            <person name="Ettema T.J.G."/>
        </authorList>
    </citation>
    <scope>NUCLEOTIDE SEQUENCE [LARGE SCALE GENOMIC DNA]</scope>
    <source>
        <strain evidence="7">TARA_B100001123</strain>
    </source>
</reference>
<dbReference type="InterPro" id="IPR013005">
    <property type="entry name" value="Ribosomal_uL4-like"/>
</dbReference>
<dbReference type="PANTHER" id="PTHR10746:SF6">
    <property type="entry name" value="LARGE RIBOSOMAL SUBUNIT PROTEIN UL4M"/>
    <property type="match status" value="1"/>
</dbReference>
<comment type="function">
    <text evidence="5">One of the primary rRNA binding proteins, this protein initially binds near the 5'-end of the 23S rRNA. It is important during the early stages of 50S assembly. It makes multiple contacts with different domains of the 23S rRNA in the assembled 50S subunit and ribosome.</text>
</comment>
<dbReference type="Pfam" id="PF00573">
    <property type="entry name" value="Ribosomal_L4"/>
    <property type="match status" value="1"/>
</dbReference>
<sequence length="211" mass="23016">MKLKVYTADGLGSEEREFDIPLFQSGAGVSALKQVLLAHRANKRQGNSSTKTRSEVSGTGKKPYRQKGTGAARHGSRRSPIFTGGGATFGPKPRSFSQKINRKVRRLAFQRALFDCASGGEMDVIERLEIPEPKTRLFGAVIEQIAPNGSVLVIDDKFDDSVLLASRNINRVSVMESSTVNAFLLSLHDRIVVSEKGIENLLKRAGGEEES</sequence>
<evidence type="ECO:0000256" key="2">
    <source>
        <dbReference type="ARBA" id="ARBA00022980"/>
    </source>
</evidence>
<evidence type="ECO:0000256" key="3">
    <source>
        <dbReference type="ARBA" id="ARBA00023274"/>
    </source>
</evidence>
<dbReference type="AlphaFoldDB" id="A0A2Z4ABU0"/>
<dbReference type="SUPFAM" id="SSF52166">
    <property type="entry name" value="Ribosomal protein L4"/>
    <property type="match status" value="1"/>
</dbReference>
<proteinExistence type="inferred from homology"/>
<dbReference type="InterPro" id="IPR023574">
    <property type="entry name" value="Ribosomal_uL4_dom_sf"/>
</dbReference>
<protein>
    <recommendedName>
        <fullName evidence="4 5">Large ribosomal subunit protein uL4</fullName>
    </recommendedName>
</protein>
<dbReference type="EMBL" id="CP029803">
    <property type="protein sequence ID" value="AWT59361.1"/>
    <property type="molecule type" value="Genomic_DNA"/>
</dbReference>
<dbReference type="GO" id="GO:0003735">
    <property type="term" value="F:structural constituent of ribosome"/>
    <property type="evidence" value="ECO:0007669"/>
    <property type="project" value="InterPro"/>
</dbReference>
<comment type="similarity">
    <text evidence="1 5">Belongs to the universal ribosomal protein uL4 family.</text>
</comment>